<evidence type="ECO:0000313" key="2">
    <source>
        <dbReference type="EMBL" id="ODV67154.1"/>
    </source>
</evidence>
<reference evidence="3" key="1">
    <citation type="submission" date="2016-05" db="EMBL/GenBank/DDBJ databases">
        <title>Comparative genomics of biotechnologically important yeasts.</title>
        <authorList>
            <consortium name="DOE Joint Genome Institute"/>
            <person name="Riley R."/>
            <person name="Haridas S."/>
            <person name="Wolfe K.H."/>
            <person name="Lopes M.R."/>
            <person name="Hittinger C.T."/>
            <person name="Goker M."/>
            <person name="Salamov A."/>
            <person name="Wisecaver J."/>
            <person name="Long T.M."/>
            <person name="Aerts A.L."/>
            <person name="Barry K."/>
            <person name="Choi C."/>
            <person name="Clum A."/>
            <person name="Coughlan A.Y."/>
            <person name="Deshpande S."/>
            <person name="Douglass A.P."/>
            <person name="Hanson S.J."/>
            <person name="Klenk H.-P."/>
            <person name="Labutti K."/>
            <person name="Lapidus A."/>
            <person name="Lindquist E."/>
            <person name="Lipzen A."/>
            <person name="Meier-Kolthoff J.P."/>
            <person name="Ohm R.A."/>
            <person name="Otillar R.P."/>
            <person name="Pangilinan J."/>
            <person name="Peng Y."/>
            <person name="Rokas A."/>
            <person name="Rosa C.A."/>
            <person name="Scheuner C."/>
            <person name="Sibirny A.A."/>
            <person name="Slot J.C."/>
            <person name="Stielow J.B."/>
            <person name="Sun H."/>
            <person name="Kurtzman C.P."/>
            <person name="Blackwell M."/>
            <person name="Grigoriev I.V."/>
            <person name="Jeffries T.W."/>
        </authorList>
    </citation>
    <scope>NUCLEOTIDE SEQUENCE [LARGE SCALE GENOMIC DNA]</scope>
    <source>
        <strain evidence="3">NRRL Y-1933</strain>
    </source>
</reference>
<dbReference type="PANTHER" id="PTHR28173">
    <property type="entry name" value="RIBONUCLEASES P/MRP PROTEIN SUBUNIT POP8"/>
    <property type="match status" value="1"/>
</dbReference>
<dbReference type="GO" id="GO:0000172">
    <property type="term" value="C:ribonuclease MRP complex"/>
    <property type="evidence" value="ECO:0007669"/>
    <property type="project" value="InterPro"/>
</dbReference>
<dbReference type="GO" id="GO:0004526">
    <property type="term" value="F:ribonuclease P activity"/>
    <property type="evidence" value="ECO:0007669"/>
    <property type="project" value="TreeGrafter"/>
</dbReference>
<dbReference type="OrthoDB" id="4077720at2759"/>
<dbReference type="STRING" id="984485.A0A1E4RIR3"/>
<sequence length="137" mass="15905">MSIDKENIRPTHITNKEWYYFHIELVVDPDFQQGSPSLFNSMEVDNLTWKTLIGNSLKTLHGIRGDACHFDILDKPKSKPVNRVIIRTQLEDKELFITSLTNYTFWVGLHLGSEFDTDGYLKINKQALYLGLLLNDF</sequence>
<proteinExistence type="predicted"/>
<protein>
    <recommendedName>
        <fullName evidence="1">Ribonucleases P/MRP subunit Pop8-like domain-containing protein</fullName>
    </recommendedName>
</protein>
<organism evidence="2 3">
    <name type="scientific">Hyphopichia burtonii NRRL Y-1933</name>
    <dbReference type="NCBI Taxonomy" id="984485"/>
    <lineage>
        <taxon>Eukaryota</taxon>
        <taxon>Fungi</taxon>
        <taxon>Dikarya</taxon>
        <taxon>Ascomycota</taxon>
        <taxon>Saccharomycotina</taxon>
        <taxon>Pichiomycetes</taxon>
        <taxon>Debaryomycetaceae</taxon>
        <taxon>Hyphopichia</taxon>
    </lineage>
</organism>
<dbReference type="Proteomes" id="UP000095085">
    <property type="component" value="Unassembled WGS sequence"/>
</dbReference>
<dbReference type="GO" id="GO:0005655">
    <property type="term" value="C:nucleolar ribonuclease P complex"/>
    <property type="evidence" value="ECO:0007669"/>
    <property type="project" value="InterPro"/>
</dbReference>
<name>A0A1E4RIR3_9ASCO</name>
<dbReference type="InterPro" id="IPR049128">
    <property type="entry name" value="Pop8-like_dom"/>
</dbReference>
<dbReference type="EMBL" id="KV454541">
    <property type="protein sequence ID" value="ODV67154.1"/>
    <property type="molecule type" value="Genomic_DNA"/>
</dbReference>
<dbReference type="AlphaFoldDB" id="A0A1E4RIR3"/>
<dbReference type="GO" id="GO:0000294">
    <property type="term" value="P:nuclear-transcribed mRNA catabolic process, RNase MRP-dependent"/>
    <property type="evidence" value="ECO:0007669"/>
    <property type="project" value="TreeGrafter"/>
</dbReference>
<accession>A0A1E4RIR3</accession>
<keyword evidence="3" id="KW-1185">Reference proteome</keyword>
<feature type="domain" description="Ribonucleases P/MRP subunit Pop8-like" evidence="1">
    <location>
        <begin position="17"/>
        <end position="103"/>
    </location>
</feature>
<dbReference type="GO" id="GO:0000171">
    <property type="term" value="F:ribonuclease MRP activity"/>
    <property type="evidence" value="ECO:0007669"/>
    <property type="project" value="TreeGrafter"/>
</dbReference>
<dbReference type="Pfam" id="PF20976">
    <property type="entry name" value="Pop8"/>
    <property type="match status" value="1"/>
</dbReference>
<dbReference type="InterPro" id="IPR020347">
    <property type="entry name" value="Pop8"/>
</dbReference>
<gene>
    <name evidence="2" type="ORF">HYPBUDRAFT_148916</name>
</gene>
<dbReference type="RefSeq" id="XP_020076221.1">
    <property type="nucleotide sequence ID" value="XM_020220162.1"/>
</dbReference>
<dbReference type="GeneID" id="30994712"/>
<dbReference type="GO" id="GO:0034965">
    <property type="term" value="P:intronic box C/D snoRNA processing"/>
    <property type="evidence" value="ECO:0007669"/>
    <property type="project" value="TreeGrafter"/>
</dbReference>
<evidence type="ECO:0000259" key="1">
    <source>
        <dbReference type="Pfam" id="PF20976"/>
    </source>
</evidence>
<evidence type="ECO:0000313" key="3">
    <source>
        <dbReference type="Proteomes" id="UP000095085"/>
    </source>
</evidence>
<dbReference type="PANTHER" id="PTHR28173:SF1">
    <property type="entry name" value="RIBONUCLEASES P_MRP PROTEIN SUBUNIT POP8"/>
    <property type="match status" value="1"/>
</dbReference>
<dbReference type="GO" id="GO:0008033">
    <property type="term" value="P:tRNA processing"/>
    <property type="evidence" value="ECO:0007669"/>
    <property type="project" value="InterPro"/>
</dbReference>